<dbReference type="EMBL" id="WNVC01000829">
    <property type="protein sequence ID" value="MDZ5000926.1"/>
    <property type="molecule type" value="Genomic_DNA"/>
</dbReference>
<reference evidence="1" key="1">
    <citation type="submission" date="2019-11" db="EMBL/GenBank/DDBJ databases">
        <title>Characterization of Clostridium perfringens isolates from swine manure treated agricultural soils.</title>
        <authorList>
            <person name="Wushke S.T."/>
        </authorList>
    </citation>
    <scope>NUCLEOTIDE SEQUENCE</scope>
    <source>
        <strain evidence="1">X26</strain>
    </source>
</reference>
<protein>
    <submittedName>
        <fullName evidence="1">Uncharacterized protein</fullName>
    </submittedName>
</protein>
<dbReference type="Gene3D" id="1.20.1270.90">
    <property type="entry name" value="AF1782-like"/>
    <property type="match status" value="1"/>
</dbReference>
<organism evidence="1 2">
    <name type="scientific">Clostridium perfringens</name>
    <dbReference type="NCBI Taxonomy" id="1502"/>
    <lineage>
        <taxon>Bacteria</taxon>
        <taxon>Bacillati</taxon>
        <taxon>Bacillota</taxon>
        <taxon>Clostridia</taxon>
        <taxon>Eubacteriales</taxon>
        <taxon>Clostridiaceae</taxon>
        <taxon>Clostridium</taxon>
    </lineage>
</organism>
<dbReference type="AlphaFoldDB" id="A0AAW9IFQ3"/>
<evidence type="ECO:0000313" key="1">
    <source>
        <dbReference type="EMBL" id="MDZ5000926.1"/>
    </source>
</evidence>
<dbReference type="RefSeq" id="WP_322459130.1">
    <property type="nucleotide sequence ID" value="NZ_WNVC01000829.1"/>
</dbReference>
<sequence>MLMNVFKEANSTFEDSNATQEKVDEISIALENAIEQLELIIFPQKLAILLDLAQLTLDKADIYTGDEGYEGQVTQSAYDSLKDIVKASKEAYLEILPNIDEENMTEYDKGRLAEIMIPLNQAIDDFNGSIVHIQFNDLYEIVAEANKLNKGR</sequence>
<dbReference type="Proteomes" id="UP001291306">
    <property type="component" value="Unassembled WGS sequence"/>
</dbReference>
<name>A0AAW9IFQ3_CLOPF</name>
<proteinExistence type="predicted"/>
<accession>A0AAW9IFQ3</accession>
<evidence type="ECO:0000313" key="2">
    <source>
        <dbReference type="Proteomes" id="UP001291306"/>
    </source>
</evidence>
<comment type="caution">
    <text evidence="1">The sequence shown here is derived from an EMBL/GenBank/DDBJ whole genome shotgun (WGS) entry which is preliminary data.</text>
</comment>
<gene>
    <name evidence="1" type="ORF">GNF79_18055</name>
</gene>
<feature type="non-terminal residue" evidence="1">
    <location>
        <position position="152"/>
    </location>
</feature>